<dbReference type="AlphaFoldDB" id="A0A5E4EKD5"/>
<keyword evidence="1" id="KW-0812">Transmembrane</keyword>
<evidence type="ECO:0000256" key="1">
    <source>
        <dbReference type="SAM" id="Phobius"/>
    </source>
</evidence>
<evidence type="ECO:0000313" key="3">
    <source>
        <dbReference type="Proteomes" id="UP000327085"/>
    </source>
</evidence>
<dbReference type="EMBL" id="CABIKO010000017">
    <property type="protein sequence ID" value="VVA16104.1"/>
    <property type="molecule type" value="Genomic_DNA"/>
</dbReference>
<evidence type="ECO:0000313" key="2">
    <source>
        <dbReference type="EMBL" id="VVA16104.1"/>
    </source>
</evidence>
<sequence>MLDEKGEKGWGRWRGKREDNLVVREKRGTWKTVAEELGLINVEGDGKKQERRKKKRILIPRPLSNGSPNHRHPRNARIVVALFPCTAFLFDLVGSSVIATLGFMVSYIVDVLIFKYVAFFSVWLSLVFFSYFLLTTFTSFPSQSLLPSSLQRPISSSTSRSHSSLSGFKSRTFDHSSSPLRRLLPLHLGHQLPLAPTFVFGLKCHSIRNNNYSNLTEIGDFH</sequence>
<organism evidence="2 3">
    <name type="scientific">Prunus dulcis</name>
    <name type="common">Almond</name>
    <name type="synonym">Amygdalus dulcis</name>
    <dbReference type="NCBI Taxonomy" id="3755"/>
    <lineage>
        <taxon>Eukaryota</taxon>
        <taxon>Viridiplantae</taxon>
        <taxon>Streptophyta</taxon>
        <taxon>Embryophyta</taxon>
        <taxon>Tracheophyta</taxon>
        <taxon>Spermatophyta</taxon>
        <taxon>Magnoliopsida</taxon>
        <taxon>eudicotyledons</taxon>
        <taxon>Gunneridae</taxon>
        <taxon>Pentapetalae</taxon>
        <taxon>rosids</taxon>
        <taxon>fabids</taxon>
        <taxon>Rosales</taxon>
        <taxon>Rosaceae</taxon>
        <taxon>Amygdaloideae</taxon>
        <taxon>Amygdaleae</taxon>
        <taxon>Prunus</taxon>
    </lineage>
</organism>
<keyword evidence="1" id="KW-0472">Membrane</keyword>
<dbReference type="PANTHER" id="PTHR35313:SF1">
    <property type="entry name" value="NO EXINE FORMATION 1"/>
    <property type="match status" value="1"/>
</dbReference>
<accession>A0A5E4EKD5</accession>
<reference evidence="3" key="1">
    <citation type="journal article" date="2020" name="Plant J.">
        <title>Transposons played a major role in the diversification between the closely related almond and peach genomes: results from the almond genome sequence.</title>
        <authorList>
            <person name="Alioto T."/>
            <person name="Alexiou K.G."/>
            <person name="Bardil A."/>
            <person name="Barteri F."/>
            <person name="Castanera R."/>
            <person name="Cruz F."/>
            <person name="Dhingra A."/>
            <person name="Duval H."/>
            <person name="Fernandez I Marti A."/>
            <person name="Frias L."/>
            <person name="Galan B."/>
            <person name="Garcia J.L."/>
            <person name="Howad W."/>
            <person name="Gomez-Garrido J."/>
            <person name="Gut M."/>
            <person name="Julca I."/>
            <person name="Morata J."/>
            <person name="Puigdomenech P."/>
            <person name="Ribeca P."/>
            <person name="Rubio Cabetas M.J."/>
            <person name="Vlasova A."/>
            <person name="Wirthensohn M."/>
            <person name="Garcia-Mas J."/>
            <person name="Gabaldon T."/>
            <person name="Casacuberta J.M."/>
            <person name="Arus P."/>
        </authorList>
    </citation>
    <scope>NUCLEOTIDE SEQUENCE [LARGE SCALE GENOMIC DNA]</scope>
    <source>
        <strain evidence="3">cv. Texas</strain>
    </source>
</reference>
<dbReference type="Proteomes" id="UP000327085">
    <property type="component" value="Chromosome 1"/>
</dbReference>
<proteinExistence type="predicted"/>
<dbReference type="InParanoid" id="A0A5E4EKD5"/>
<protein>
    <submittedName>
        <fullName evidence="2">PREDICTED: No exine formation 1</fullName>
    </submittedName>
</protein>
<feature type="transmembrane region" description="Helical" evidence="1">
    <location>
        <begin position="78"/>
        <end position="107"/>
    </location>
</feature>
<feature type="transmembrane region" description="Helical" evidence="1">
    <location>
        <begin position="113"/>
        <end position="134"/>
    </location>
</feature>
<dbReference type="PANTHER" id="PTHR35313">
    <property type="entry name" value="NO EXINE FORMATION 1"/>
    <property type="match status" value="1"/>
</dbReference>
<name>A0A5E4EKD5_PRUDU</name>
<gene>
    <name evidence="2" type="ORF">ALMOND_2B003636</name>
</gene>
<dbReference type="Gramene" id="VVA16104">
    <property type="protein sequence ID" value="VVA16104"/>
    <property type="gene ID" value="Prudul26B003636"/>
</dbReference>
<keyword evidence="1" id="KW-1133">Transmembrane helix</keyword>